<keyword evidence="3" id="KW-1185">Reference proteome</keyword>
<name>A0ABT7MX60_9MICO</name>
<dbReference type="RefSeq" id="WP_286287914.1">
    <property type="nucleotide sequence ID" value="NZ_JASXSZ010000002.1"/>
</dbReference>
<reference evidence="2 3" key="1">
    <citation type="submission" date="2023-06" db="EMBL/GenBank/DDBJ databases">
        <title>Microbacterium sp. nov., isolated from a waste landfill.</title>
        <authorList>
            <person name="Wen W."/>
        </authorList>
    </citation>
    <scope>NUCLEOTIDE SEQUENCE [LARGE SCALE GENOMIC DNA]</scope>
    <source>
        <strain evidence="2 3">ASV49</strain>
    </source>
</reference>
<sequence length="258" mass="27893">MKKPPDGSLVPADLEYLASSELPAGVALRVPPDHDRYAPDKASPATLSGAASRRLADIARAELPEADSAFVRPDWLNQQAIPRLLVSARYDGRDAFGASRMLARLDLAARRAGAMYRQIMNGDGKKKEWPEPLRTYQGGLHLLDVRLGSVEVLSTVWGALVSVATSSPIAVAGLMSLAWDIGQTGRYVAARWRAGALVHQTDARPSFDASGATEPWSTSQTQNLMPVMNSAIANNQGFEYSLDGRELQVKLTVLPKDD</sequence>
<evidence type="ECO:0000313" key="2">
    <source>
        <dbReference type="EMBL" id="MDL9979039.1"/>
    </source>
</evidence>
<feature type="region of interest" description="Disordered" evidence="1">
    <location>
        <begin position="29"/>
        <end position="49"/>
    </location>
</feature>
<dbReference type="Proteomes" id="UP001235064">
    <property type="component" value="Unassembled WGS sequence"/>
</dbReference>
<protein>
    <recommendedName>
        <fullName evidence="4">Peroxide stress protein YaaA</fullName>
    </recommendedName>
</protein>
<evidence type="ECO:0000256" key="1">
    <source>
        <dbReference type="SAM" id="MobiDB-lite"/>
    </source>
</evidence>
<gene>
    <name evidence="2" type="ORF">QSV35_06825</name>
</gene>
<organism evidence="2 3">
    <name type="scientific">Microbacterium candidum</name>
    <dbReference type="NCBI Taxonomy" id="3041922"/>
    <lineage>
        <taxon>Bacteria</taxon>
        <taxon>Bacillati</taxon>
        <taxon>Actinomycetota</taxon>
        <taxon>Actinomycetes</taxon>
        <taxon>Micrococcales</taxon>
        <taxon>Microbacteriaceae</taxon>
        <taxon>Microbacterium</taxon>
    </lineage>
</organism>
<evidence type="ECO:0000313" key="3">
    <source>
        <dbReference type="Proteomes" id="UP001235064"/>
    </source>
</evidence>
<proteinExistence type="predicted"/>
<accession>A0ABT7MX60</accession>
<dbReference type="EMBL" id="JASXSZ010000002">
    <property type="protein sequence ID" value="MDL9979039.1"/>
    <property type="molecule type" value="Genomic_DNA"/>
</dbReference>
<evidence type="ECO:0008006" key="4">
    <source>
        <dbReference type="Google" id="ProtNLM"/>
    </source>
</evidence>
<comment type="caution">
    <text evidence="2">The sequence shown here is derived from an EMBL/GenBank/DDBJ whole genome shotgun (WGS) entry which is preliminary data.</text>
</comment>